<dbReference type="GO" id="GO:0016887">
    <property type="term" value="F:ATP hydrolysis activity"/>
    <property type="evidence" value="ECO:0007669"/>
    <property type="project" value="InterPro"/>
</dbReference>
<dbReference type="Proteomes" id="UP000051733">
    <property type="component" value="Unassembled WGS sequence"/>
</dbReference>
<dbReference type="Gene3D" id="3.40.50.300">
    <property type="entry name" value="P-loop containing nucleotide triphosphate hydrolases"/>
    <property type="match status" value="2"/>
</dbReference>
<evidence type="ECO:0000256" key="3">
    <source>
        <dbReference type="SAM" id="Coils"/>
    </source>
</evidence>
<keyword evidence="1" id="KW-0547">Nucleotide-binding</keyword>
<dbReference type="Pfam" id="PF00005">
    <property type="entry name" value="ABC_tran"/>
    <property type="match status" value="2"/>
</dbReference>
<dbReference type="PANTHER" id="PTHR42855:SF2">
    <property type="entry name" value="DRUG RESISTANCE ABC TRANSPORTER,ATP-BINDING PROTEIN"/>
    <property type="match status" value="1"/>
</dbReference>
<evidence type="ECO:0000313" key="5">
    <source>
        <dbReference type="EMBL" id="KRM61583.1"/>
    </source>
</evidence>
<dbReference type="InterPro" id="IPR051309">
    <property type="entry name" value="ABCF_ATPase"/>
</dbReference>
<feature type="domain" description="ABC transporter" evidence="4">
    <location>
        <begin position="32"/>
        <end position="284"/>
    </location>
</feature>
<reference evidence="5 6" key="1">
    <citation type="journal article" date="2015" name="Genome Announc.">
        <title>Expanding the biotechnology potential of lactobacilli through comparative genomics of 213 strains and associated genera.</title>
        <authorList>
            <person name="Sun Z."/>
            <person name="Harris H.M."/>
            <person name="McCann A."/>
            <person name="Guo C."/>
            <person name="Argimon S."/>
            <person name="Zhang W."/>
            <person name="Yang X."/>
            <person name="Jeffery I.B."/>
            <person name="Cooney J.C."/>
            <person name="Kagawa T.F."/>
            <person name="Liu W."/>
            <person name="Song Y."/>
            <person name="Salvetti E."/>
            <person name="Wrobel A."/>
            <person name="Rasinkangas P."/>
            <person name="Parkhill J."/>
            <person name="Rea M.C."/>
            <person name="O'Sullivan O."/>
            <person name="Ritari J."/>
            <person name="Douillard F.P."/>
            <person name="Paul Ross R."/>
            <person name="Yang R."/>
            <person name="Briner A.E."/>
            <person name="Felis G.E."/>
            <person name="de Vos W.M."/>
            <person name="Barrangou R."/>
            <person name="Klaenhammer T.R."/>
            <person name="Caufield P.W."/>
            <person name="Cui Y."/>
            <person name="Zhang H."/>
            <person name="O'Toole P.W."/>
        </authorList>
    </citation>
    <scope>NUCLEOTIDE SEQUENCE [LARGE SCALE GENOMIC DNA]</scope>
    <source>
        <strain evidence="5 6">DSM 20634</strain>
    </source>
</reference>
<keyword evidence="3" id="KW-0175">Coiled coil</keyword>
<dbReference type="AlphaFoldDB" id="A0A0R2A4J1"/>
<dbReference type="SMART" id="SM00382">
    <property type="entry name" value="AAA"/>
    <property type="match status" value="2"/>
</dbReference>
<organism evidence="5 6">
    <name type="scientific">Paucilactobacillus vaccinostercus DSM 20634</name>
    <dbReference type="NCBI Taxonomy" id="1423813"/>
    <lineage>
        <taxon>Bacteria</taxon>
        <taxon>Bacillati</taxon>
        <taxon>Bacillota</taxon>
        <taxon>Bacilli</taxon>
        <taxon>Lactobacillales</taxon>
        <taxon>Lactobacillaceae</taxon>
        <taxon>Paucilactobacillus</taxon>
    </lineage>
</organism>
<dbReference type="SUPFAM" id="SSF52540">
    <property type="entry name" value="P-loop containing nucleoside triphosphate hydrolases"/>
    <property type="match status" value="2"/>
</dbReference>
<protein>
    <submittedName>
        <fullName evidence="5">ABC transporter ATP-binding protein</fullName>
    </submittedName>
</protein>
<evidence type="ECO:0000256" key="1">
    <source>
        <dbReference type="ARBA" id="ARBA00022741"/>
    </source>
</evidence>
<keyword evidence="6" id="KW-1185">Reference proteome</keyword>
<dbReference type="GO" id="GO:0005524">
    <property type="term" value="F:ATP binding"/>
    <property type="evidence" value="ECO:0007669"/>
    <property type="project" value="UniProtKB-KW"/>
</dbReference>
<feature type="coiled-coil region" evidence="3">
    <location>
        <begin position="270"/>
        <end position="297"/>
    </location>
</feature>
<dbReference type="FunFam" id="3.40.50.300:FF:000011">
    <property type="entry name" value="Putative ABC transporter ATP-binding component"/>
    <property type="match status" value="1"/>
</dbReference>
<evidence type="ECO:0000256" key="2">
    <source>
        <dbReference type="ARBA" id="ARBA00022840"/>
    </source>
</evidence>
<dbReference type="PROSITE" id="PS50893">
    <property type="entry name" value="ABC_TRANSPORTER_2"/>
    <property type="match status" value="1"/>
</dbReference>
<dbReference type="PROSITE" id="PS00211">
    <property type="entry name" value="ABC_TRANSPORTER_1"/>
    <property type="match status" value="1"/>
</dbReference>
<dbReference type="Pfam" id="PF12848">
    <property type="entry name" value="ABC_tran_Xtn"/>
    <property type="match status" value="1"/>
</dbReference>
<dbReference type="EMBL" id="AYYY01000025">
    <property type="protein sequence ID" value="KRM61583.1"/>
    <property type="molecule type" value="Genomic_DNA"/>
</dbReference>
<dbReference type="STRING" id="1423813.FC26_GL001658"/>
<sequence length="541" mass="60964">MQVLTLVLSDLLMKTRAAIVAADRKGRKMSLLEVDGLSMSFADKKLYDDASFQLNAHEHMGIVGQNGAGKSTLIKILTGTVLAVEGTVKWQNHIRIGYLDQYADIEDGTTLIEFLHTAFKDLYEINDQMNDCYAQYAETMDDKLLERAGRYQEQLEARNFYDIETEINRVMSGLGLNELGNDHIVAQMSGGQRSKIILAKLLLESPDVILLDEPTNYLDTAHIDWLIEYLNDFDGAAMVISHDYDFLEKVTNCICDVSFGKITKYRGSFKQAMRQKEERKETQLREYEKQQVEIEKAERFIRKNKAGSKSTMAKSREKMLARMDRIDPPSENLVATFNFPYEDTGSQNALRVEDLSVGYNKPLLAPVTFSMTMGEKLIFKGFNGVGKSTLIKSILGKIPAKGGSSQFSPSARINYFDQDLIWDDASLTPLQTIQNQFPTMLPKTIRTRLARAGINAANAMKPMNLLSGGEQTKVKLAILELTPCNFLIMDEPTNHLDDETKDGLKKALQKFPGNLILVSHEESFYTGWVDKILNVEKLSLK</sequence>
<name>A0A0R2A4J1_9LACO</name>
<accession>A0A0R2A4J1</accession>
<comment type="caution">
    <text evidence="5">The sequence shown here is derived from an EMBL/GenBank/DDBJ whole genome shotgun (WGS) entry which is preliminary data.</text>
</comment>
<proteinExistence type="predicted"/>
<dbReference type="InterPro" id="IPR032781">
    <property type="entry name" value="ABC_tran_Xtn"/>
</dbReference>
<keyword evidence="2 5" id="KW-0067">ATP-binding</keyword>
<dbReference type="InterPro" id="IPR027417">
    <property type="entry name" value="P-loop_NTPase"/>
</dbReference>
<dbReference type="PATRIC" id="fig|1423813.3.peg.1685"/>
<dbReference type="InterPro" id="IPR003439">
    <property type="entry name" value="ABC_transporter-like_ATP-bd"/>
</dbReference>
<gene>
    <name evidence="5" type="ORF">FC26_GL001658</name>
</gene>
<dbReference type="PANTHER" id="PTHR42855">
    <property type="entry name" value="ABC TRANSPORTER ATP-BINDING SUBUNIT"/>
    <property type="match status" value="1"/>
</dbReference>
<dbReference type="InterPro" id="IPR017871">
    <property type="entry name" value="ABC_transporter-like_CS"/>
</dbReference>
<evidence type="ECO:0000259" key="4">
    <source>
        <dbReference type="PROSITE" id="PS50893"/>
    </source>
</evidence>
<dbReference type="InterPro" id="IPR003593">
    <property type="entry name" value="AAA+_ATPase"/>
</dbReference>
<evidence type="ECO:0000313" key="6">
    <source>
        <dbReference type="Proteomes" id="UP000051733"/>
    </source>
</evidence>
<dbReference type="CDD" id="cd03221">
    <property type="entry name" value="ABCF_EF-3"/>
    <property type="match status" value="2"/>
</dbReference>